<evidence type="ECO:0000256" key="4">
    <source>
        <dbReference type="ARBA" id="ARBA00012180"/>
    </source>
</evidence>
<organism evidence="12 13">
    <name type="scientific">Sporomusa malonica</name>
    <dbReference type="NCBI Taxonomy" id="112901"/>
    <lineage>
        <taxon>Bacteria</taxon>
        <taxon>Bacillati</taxon>
        <taxon>Bacillota</taxon>
        <taxon>Negativicutes</taxon>
        <taxon>Selenomonadales</taxon>
        <taxon>Sporomusaceae</taxon>
        <taxon>Sporomusa</taxon>
    </lineage>
</organism>
<dbReference type="InterPro" id="IPR037056">
    <property type="entry name" value="RNase_H1_N_sf"/>
</dbReference>
<dbReference type="AlphaFoldDB" id="A0A1W2CSN5"/>
<dbReference type="SUPFAM" id="SSF53098">
    <property type="entry name" value="Ribonuclease H-like"/>
    <property type="match status" value="1"/>
</dbReference>
<dbReference type="InterPro" id="IPR036397">
    <property type="entry name" value="RNaseH_sf"/>
</dbReference>
<gene>
    <name evidence="12" type="ORF">SAMN04488500_111121</name>
</gene>
<dbReference type="Gene3D" id="3.40.970.10">
    <property type="entry name" value="Ribonuclease H1, N-terminal domain"/>
    <property type="match status" value="1"/>
</dbReference>
<dbReference type="EMBL" id="FWXI01000011">
    <property type="protein sequence ID" value="SMC88257.1"/>
    <property type="molecule type" value="Genomic_DNA"/>
</dbReference>
<dbReference type="FunFam" id="3.40.970.10:FF:000001">
    <property type="entry name" value="Ribonuclease H1"/>
    <property type="match status" value="1"/>
</dbReference>
<comment type="catalytic activity">
    <reaction evidence="1">
        <text>Endonucleolytic cleavage to 5'-phosphomonoester.</text>
        <dbReference type="EC" id="3.1.26.4"/>
    </reaction>
</comment>
<comment type="similarity">
    <text evidence="3">Belongs to the RNase H family.</text>
</comment>
<dbReference type="InterPro" id="IPR009027">
    <property type="entry name" value="Ribosomal_bL9/RNase_H1_N"/>
</dbReference>
<keyword evidence="6" id="KW-0479">Metal-binding</keyword>
<comment type="cofactor">
    <cofactor evidence="2">
        <name>Mg(2+)</name>
        <dbReference type="ChEBI" id="CHEBI:18420"/>
    </cofactor>
</comment>
<protein>
    <recommendedName>
        <fullName evidence="4">ribonuclease H</fullName>
        <ecNumber evidence="4">3.1.26.4</ecNumber>
    </recommendedName>
</protein>
<dbReference type="GO" id="GO:0043137">
    <property type="term" value="P:DNA replication, removal of RNA primer"/>
    <property type="evidence" value="ECO:0007669"/>
    <property type="project" value="TreeGrafter"/>
</dbReference>
<name>A0A1W2CSN5_9FIRM</name>
<evidence type="ECO:0000256" key="2">
    <source>
        <dbReference type="ARBA" id="ARBA00001946"/>
    </source>
</evidence>
<keyword evidence="9" id="KW-0460">Magnesium</keyword>
<dbReference type="OrthoDB" id="9811552at2"/>
<keyword evidence="5" id="KW-0540">Nuclease</keyword>
<evidence type="ECO:0000313" key="13">
    <source>
        <dbReference type="Proteomes" id="UP000192738"/>
    </source>
</evidence>
<dbReference type="GO" id="GO:0003676">
    <property type="term" value="F:nucleic acid binding"/>
    <property type="evidence" value="ECO:0007669"/>
    <property type="project" value="InterPro"/>
</dbReference>
<evidence type="ECO:0000256" key="1">
    <source>
        <dbReference type="ARBA" id="ARBA00000077"/>
    </source>
</evidence>
<dbReference type="PANTHER" id="PTHR10642">
    <property type="entry name" value="RIBONUCLEASE H1"/>
    <property type="match status" value="1"/>
</dbReference>
<evidence type="ECO:0000259" key="11">
    <source>
        <dbReference type="Pfam" id="PF01693"/>
    </source>
</evidence>
<dbReference type="RefSeq" id="WP_084576353.1">
    <property type="nucleotide sequence ID" value="NZ_CP155572.1"/>
</dbReference>
<evidence type="ECO:0000313" key="12">
    <source>
        <dbReference type="EMBL" id="SMC88257.1"/>
    </source>
</evidence>
<accession>A0A1W2CSN5</accession>
<evidence type="ECO:0000256" key="7">
    <source>
        <dbReference type="ARBA" id="ARBA00022759"/>
    </source>
</evidence>
<sequence>MTKQKYYGVKVGRKVGVYKTWSECQKQVIGYPGALFKSFLSELEAREYINGVTAAMSTTVTINANDKHTGNHYDIYVDGSYDNSKKKYSWGFAVYQGSEVIHTASGIGENAEATATRNVAGELEATMKAVLWAEMQDIDSITIHHDYIGISEWATGKWKTNNTTTQGYACFIRPYLTWVSFNKVAGHTGIPGNELADKLAGEVLKQA</sequence>
<evidence type="ECO:0000256" key="6">
    <source>
        <dbReference type="ARBA" id="ARBA00022723"/>
    </source>
</evidence>
<dbReference type="GO" id="GO:0004523">
    <property type="term" value="F:RNA-DNA hybrid ribonuclease activity"/>
    <property type="evidence" value="ECO:0007669"/>
    <property type="project" value="UniProtKB-EC"/>
</dbReference>
<dbReference type="InterPro" id="IPR050092">
    <property type="entry name" value="RNase_H"/>
</dbReference>
<keyword evidence="7" id="KW-0255">Endonuclease</keyword>
<feature type="domain" description="RNase H type-1" evidence="10">
    <location>
        <begin position="73"/>
        <end position="203"/>
    </location>
</feature>
<dbReference type="InterPro" id="IPR002156">
    <property type="entry name" value="RNaseH_domain"/>
</dbReference>
<evidence type="ECO:0000256" key="5">
    <source>
        <dbReference type="ARBA" id="ARBA00022722"/>
    </source>
</evidence>
<dbReference type="CDD" id="cd09277">
    <property type="entry name" value="RNase_HI_bacteria_like"/>
    <property type="match status" value="1"/>
</dbReference>
<dbReference type="Proteomes" id="UP000192738">
    <property type="component" value="Unassembled WGS sequence"/>
</dbReference>
<evidence type="ECO:0000256" key="8">
    <source>
        <dbReference type="ARBA" id="ARBA00022801"/>
    </source>
</evidence>
<dbReference type="Pfam" id="PF00075">
    <property type="entry name" value="RNase_H"/>
    <property type="match status" value="1"/>
</dbReference>
<evidence type="ECO:0000259" key="10">
    <source>
        <dbReference type="Pfam" id="PF00075"/>
    </source>
</evidence>
<dbReference type="SUPFAM" id="SSF55658">
    <property type="entry name" value="L9 N-domain-like"/>
    <property type="match status" value="1"/>
</dbReference>
<reference evidence="12 13" key="1">
    <citation type="submission" date="2017-04" db="EMBL/GenBank/DDBJ databases">
        <authorList>
            <person name="Afonso C.L."/>
            <person name="Miller P.J."/>
            <person name="Scott M.A."/>
            <person name="Spackman E."/>
            <person name="Goraichik I."/>
            <person name="Dimitrov K.M."/>
            <person name="Suarez D.L."/>
            <person name="Swayne D.E."/>
        </authorList>
    </citation>
    <scope>NUCLEOTIDE SEQUENCE [LARGE SCALE GENOMIC DNA]</scope>
    <source>
        <strain evidence="12 13">DSM 5090</strain>
    </source>
</reference>
<dbReference type="STRING" id="112901.SAMN04488500_111121"/>
<dbReference type="GO" id="GO:0046872">
    <property type="term" value="F:metal ion binding"/>
    <property type="evidence" value="ECO:0007669"/>
    <property type="project" value="UniProtKB-KW"/>
</dbReference>
<evidence type="ECO:0000256" key="3">
    <source>
        <dbReference type="ARBA" id="ARBA00005300"/>
    </source>
</evidence>
<dbReference type="InterPro" id="IPR011320">
    <property type="entry name" value="RNase_H1_N"/>
</dbReference>
<dbReference type="Pfam" id="PF01693">
    <property type="entry name" value="Cauli_VI"/>
    <property type="match status" value="1"/>
</dbReference>
<keyword evidence="13" id="KW-1185">Reference proteome</keyword>
<dbReference type="InterPro" id="IPR012337">
    <property type="entry name" value="RNaseH-like_sf"/>
</dbReference>
<keyword evidence="8" id="KW-0378">Hydrolase</keyword>
<dbReference type="EC" id="3.1.26.4" evidence="4"/>
<proteinExistence type="inferred from homology"/>
<dbReference type="Gene3D" id="3.30.420.10">
    <property type="entry name" value="Ribonuclease H-like superfamily/Ribonuclease H"/>
    <property type="match status" value="1"/>
</dbReference>
<feature type="domain" description="Ribonuclease H1 N-terminal" evidence="11">
    <location>
        <begin position="5"/>
        <end position="48"/>
    </location>
</feature>
<evidence type="ECO:0000256" key="9">
    <source>
        <dbReference type="ARBA" id="ARBA00022842"/>
    </source>
</evidence>
<dbReference type="PANTHER" id="PTHR10642:SF26">
    <property type="entry name" value="RIBONUCLEASE H1"/>
    <property type="match status" value="1"/>
</dbReference>